<organism evidence="1 2">
    <name type="scientific">Romanomermis culicivorax</name>
    <name type="common">Nematode worm</name>
    <dbReference type="NCBI Taxonomy" id="13658"/>
    <lineage>
        <taxon>Eukaryota</taxon>
        <taxon>Metazoa</taxon>
        <taxon>Ecdysozoa</taxon>
        <taxon>Nematoda</taxon>
        <taxon>Enoplea</taxon>
        <taxon>Dorylaimia</taxon>
        <taxon>Mermithida</taxon>
        <taxon>Mermithoidea</taxon>
        <taxon>Mermithidae</taxon>
        <taxon>Romanomermis</taxon>
    </lineage>
</organism>
<keyword evidence="1" id="KW-1185">Reference proteome</keyword>
<evidence type="ECO:0000313" key="2">
    <source>
        <dbReference type="WBParaSite" id="nRc.2.0.1.t42920-RA"/>
    </source>
</evidence>
<evidence type="ECO:0000313" key="1">
    <source>
        <dbReference type="Proteomes" id="UP000887565"/>
    </source>
</evidence>
<protein>
    <submittedName>
        <fullName evidence="2">Uncharacterized protein</fullName>
    </submittedName>
</protein>
<reference evidence="2" key="1">
    <citation type="submission" date="2022-11" db="UniProtKB">
        <authorList>
            <consortium name="WormBaseParasite"/>
        </authorList>
    </citation>
    <scope>IDENTIFICATION</scope>
</reference>
<name>A0A915KVU3_ROMCU</name>
<accession>A0A915KVU3</accession>
<dbReference type="AlphaFoldDB" id="A0A915KVU3"/>
<sequence>MEMLKIRISKLKIRKAQNLKFQLSREKIIKIVKIRGKRRKFGLVKLSY</sequence>
<dbReference type="WBParaSite" id="nRc.2.0.1.t42920-RA">
    <property type="protein sequence ID" value="nRc.2.0.1.t42920-RA"/>
    <property type="gene ID" value="nRc.2.0.1.g42920"/>
</dbReference>
<proteinExistence type="predicted"/>
<dbReference type="Proteomes" id="UP000887565">
    <property type="component" value="Unplaced"/>
</dbReference>